<dbReference type="EMBL" id="CAJNOR010000008">
    <property type="protein sequence ID" value="CAF0748511.1"/>
    <property type="molecule type" value="Genomic_DNA"/>
</dbReference>
<evidence type="ECO:0000259" key="5">
    <source>
        <dbReference type="Pfam" id="PF23138"/>
    </source>
</evidence>
<gene>
    <name evidence="7" type="ORF">EDS130_LOCUS3287</name>
    <name evidence="6" type="ORF">XAT740_LOCUS288</name>
</gene>
<evidence type="ECO:0000313" key="7">
    <source>
        <dbReference type="EMBL" id="CAF0770561.1"/>
    </source>
</evidence>
<keyword evidence="8" id="KW-1185">Reference proteome</keyword>
<dbReference type="Proteomes" id="UP000663852">
    <property type="component" value="Unassembled WGS sequence"/>
</dbReference>
<accession>A0A813PB08</accession>
<reference evidence="6" key="1">
    <citation type="submission" date="2021-02" db="EMBL/GenBank/DDBJ databases">
        <authorList>
            <person name="Nowell W R."/>
        </authorList>
    </citation>
    <scope>NUCLEOTIDE SEQUENCE</scope>
</reference>
<proteinExistence type="inferred from homology"/>
<comment type="similarity">
    <text evidence="3">Belongs to the WD repeat WDR91 family.</text>
</comment>
<name>A0A813PB08_ADIRI</name>
<sequence>MATSFSFIDDLLRDYFHYRNFTSTTRSFDNELSKLPFEHYRADQIIEQLTLDIHQFELNSLIDYWTQIEQHLLSTLKINPSQLLSVSTKIRHYLYKCYLIHAVQSTRTDKVNEFFEKLNKNLQQSSEWTKEWFALPFISSLEDNATFRVYFSKQWNEVFWISVQNFLSMAFFHMTPSKISSMEAKHSSPTSIKEQVQSSTPTIISKLRQKFLPDTKPADSNLTSSVSNASQSIFVEPYQESTIGNQILLTKDESPRSKSTTIS</sequence>
<organism evidence="6 8">
    <name type="scientific">Adineta ricciae</name>
    <name type="common">Rotifer</name>
    <dbReference type="NCBI Taxonomy" id="249248"/>
    <lineage>
        <taxon>Eukaryota</taxon>
        <taxon>Metazoa</taxon>
        <taxon>Spiralia</taxon>
        <taxon>Gnathifera</taxon>
        <taxon>Rotifera</taxon>
        <taxon>Eurotatoria</taxon>
        <taxon>Bdelloidea</taxon>
        <taxon>Adinetida</taxon>
        <taxon>Adinetidae</taxon>
        <taxon>Adineta</taxon>
    </lineage>
</organism>
<protein>
    <recommendedName>
        <fullName evidence="5">ARMC9 CTLH-like domain-containing protein</fullName>
    </recommendedName>
</protein>
<dbReference type="EMBL" id="CAJNOJ010000008">
    <property type="protein sequence ID" value="CAF0770561.1"/>
    <property type="molecule type" value="Genomic_DNA"/>
</dbReference>
<evidence type="ECO:0000256" key="4">
    <source>
        <dbReference type="ARBA" id="ARBA00022753"/>
    </source>
</evidence>
<dbReference type="PANTHER" id="PTHR13083:SF3">
    <property type="entry name" value="WD REPEAT-CONTAINING PROTEIN 91"/>
    <property type="match status" value="1"/>
</dbReference>
<dbReference type="GO" id="GO:0051898">
    <property type="term" value="P:negative regulation of phosphatidylinositol 3-kinase/protein kinase B signal transduction"/>
    <property type="evidence" value="ECO:0007669"/>
    <property type="project" value="InterPro"/>
</dbReference>
<dbReference type="Pfam" id="PF23138">
    <property type="entry name" value="CTLH_Armc9"/>
    <property type="match status" value="1"/>
</dbReference>
<dbReference type="OrthoDB" id="193023at2759"/>
<dbReference type="GO" id="GO:0031901">
    <property type="term" value="C:early endosome membrane"/>
    <property type="evidence" value="ECO:0007669"/>
    <property type="project" value="TreeGrafter"/>
</dbReference>
<comment type="caution">
    <text evidence="6">The sequence shown here is derived from an EMBL/GenBank/DDBJ whole genome shotgun (WGS) entry which is preliminary data.</text>
</comment>
<dbReference type="PANTHER" id="PTHR13083">
    <property type="entry name" value="WD REPEAT-CONTAINING PROTEIN 91"/>
    <property type="match status" value="1"/>
</dbReference>
<evidence type="ECO:0000256" key="3">
    <source>
        <dbReference type="ARBA" id="ARBA00006128"/>
    </source>
</evidence>
<dbReference type="GO" id="GO:0031902">
    <property type="term" value="C:late endosome membrane"/>
    <property type="evidence" value="ECO:0007669"/>
    <property type="project" value="TreeGrafter"/>
</dbReference>
<evidence type="ECO:0000313" key="8">
    <source>
        <dbReference type="Proteomes" id="UP000663828"/>
    </source>
</evidence>
<dbReference type="InterPro" id="IPR056327">
    <property type="entry name" value="ARMC9_CTLH-like_dom"/>
</dbReference>
<evidence type="ECO:0000256" key="1">
    <source>
        <dbReference type="ARBA" id="ARBA00004412"/>
    </source>
</evidence>
<feature type="domain" description="ARMC9 CTLH-like" evidence="5">
    <location>
        <begin position="53"/>
        <end position="171"/>
    </location>
</feature>
<dbReference type="AlphaFoldDB" id="A0A813PB08"/>
<dbReference type="GO" id="GO:0045022">
    <property type="term" value="P:early endosome to late endosome transport"/>
    <property type="evidence" value="ECO:0007669"/>
    <property type="project" value="InterPro"/>
</dbReference>
<keyword evidence="4" id="KW-0967">Endosome</keyword>
<dbReference type="GO" id="GO:0141039">
    <property type="term" value="F:phosphatidylinositol 3-kinase inhibitor activity"/>
    <property type="evidence" value="ECO:0007669"/>
    <property type="project" value="InterPro"/>
</dbReference>
<evidence type="ECO:0000256" key="2">
    <source>
        <dbReference type="ARBA" id="ARBA00004603"/>
    </source>
</evidence>
<dbReference type="InterPro" id="IPR039724">
    <property type="entry name" value="WDR91"/>
</dbReference>
<dbReference type="Proteomes" id="UP000663828">
    <property type="component" value="Unassembled WGS sequence"/>
</dbReference>
<evidence type="ECO:0000313" key="6">
    <source>
        <dbReference type="EMBL" id="CAF0748511.1"/>
    </source>
</evidence>
<comment type="subcellular location">
    <subcellularLocation>
        <location evidence="1">Early endosome</location>
    </subcellularLocation>
    <subcellularLocation>
        <location evidence="2">Late endosome</location>
    </subcellularLocation>
</comment>